<accession>A0ABU8LFM1</accession>
<keyword evidence="6" id="KW-0472">Membrane</keyword>
<sequence>YAVNKDAAEAPRLRHAGANLVYAGSIRLALHYLHAKVIFTTHPNPATTTGLTQFGPFLRDMNNSPIVCIQHGLSMQELGRSMHQGHAGIERYYCASRYEIANIGTPEYGYAADQLVLTGIPRFDGLPVDSERVVMISPTWRPEYAAPSPGENNRRPANEDFLNSLYFDRFSALLTSRALLEEAEARGFSIRFMIHPTLATNHEYFRQGLNEVATDKGVGDIVDKVVSVGAAGIDTSYDVELKRARLLVTDYSGIQYDFAYMRKAIVYFHDSDMPPQYGDGAMDYPTMGFGPIAPSVDTLVDHLLDALGRDCAVADAYTRRYETFFEFDDRLNCQRIHEDVESWLAENEVKGNA</sequence>
<evidence type="ECO:0000256" key="4">
    <source>
        <dbReference type="ARBA" id="ARBA00022679"/>
    </source>
</evidence>
<comment type="similarity">
    <text evidence="2">Belongs to the CDP-glycerol glycerophosphotransferase family.</text>
</comment>
<organism evidence="7 8">
    <name type="scientific">Microbacterium bandirmense</name>
    <dbReference type="NCBI Taxonomy" id="3122050"/>
    <lineage>
        <taxon>Bacteria</taxon>
        <taxon>Bacillati</taxon>
        <taxon>Actinomycetota</taxon>
        <taxon>Actinomycetes</taxon>
        <taxon>Micrococcales</taxon>
        <taxon>Microbacteriaceae</taxon>
        <taxon>Microbacterium</taxon>
    </lineage>
</organism>
<dbReference type="InterPro" id="IPR007554">
    <property type="entry name" value="Glycerophosphate_synth"/>
</dbReference>
<dbReference type="Pfam" id="PF04464">
    <property type="entry name" value="Glyphos_transf"/>
    <property type="match status" value="1"/>
</dbReference>
<evidence type="ECO:0000256" key="3">
    <source>
        <dbReference type="ARBA" id="ARBA00022475"/>
    </source>
</evidence>
<evidence type="ECO:0000313" key="7">
    <source>
        <dbReference type="EMBL" id="MEJ1089993.1"/>
    </source>
</evidence>
<keyword evidence="3" id="KW-1003">Cell membrane</keyword>
<proteinExistence type="inferred from homology"/>
<dbReference type="InterPro" id="IPR043148">
    <property type="entry name" value="TagF_C"/>
</dbReference>
<dbReference type="SUPFAM" id="SSF53756">
    <property type="entry name" value="UDP-Glycosyltransferase/glycogen phosphorylase"/>
    <property type="match status" value="1"/>
</dbReference>
<dbReference type="Gene3D" id="3.40.50.12580">
    <property type="match status" value="1"/>
</dbReference>
<evidence type="ECO:0000313" key="8">
    <source>
        <dbReference type="Proteomes" id="UP001371224"/>
    </source>
</evidence>
<evidence type="ECO:0000256" key="5">
    <source>
        <dbReference type="ARBA" id="ARBA00022944"/>
    </source>
</evidence>
<evidence type="ECO:0000256" key="6">
    <source>
        <dbReference type="ARBA" id="ARBA00023136"/>
    </source>
</evidence>
<feature type="non-terminal residue" evidence="7">
    <location>
        <position position="1"/>
    </location>
</feature>
<keyword evidence="4" id="KW-0808">Transferase</keyword>
<keyword evidence="5" id="KW-0777">Teichoic acid biosynthesis</keyword>
<reference evidence="7 8" key="1">
    <citation type="submission" date="2024-02" db="EMBL/GenBank/DDBJ databases">
        <authorList>
            <person name="Saticioglu I.B."/>
        </authorList>
    </citation>
    <scope>NUCLEOTIDE SEQUENCE [LARGE SCALE GENOMIC DNA]</scope>
    <source>
        <strain evidence="7 8">Mu-80</strain>
    </source>
</reference>
<gene>
    <name evidence="7" type="ORF">WDU99_16870</name>
</gene>
<comment type="subcellular location">
    <subcellularLocation>
        <location evidence="1">Cell membrane</location>
        <topology evidence="1">Peripheral membrane protein</topology>
    </subcellularLocation>
</comment>
<protein>
    <submittedName>
        <fullName evidence="7">CDP-glycerol glycerophosphotransferase family protein</fullName>
    </submittedName>
</protein>
<dbReference type="EMBL" id="JBBDGM010000023">
    <property type="protein sequence ID" value="MEJ1089993.1"/>
    <property type="molecule type" value="Genomic_DNA"/>
</dbReference>
<name>A0ABU8LFM1_9MICO</name>
<keyword evidence="8" id="KW-1185">Reference proteome</keyword>
<dbReference type="Proteomes" id="UP001371224">
    <property type="component" value="Unassembled WGS sequence"/>
</dbReference>
<dbReference type="RefSeq" id="WP_337333635.1">
    <property type="nucleotide sequence ID" value="NZ_JBBDGM010000023.1"/>
</dbReference>
<dbReference type="Gene3D" id="3.40.50.11820">
    <property type="match status" value="1"/>
</dbReference>
<dbReference type="InterPro" id="IPR043149">
    <property type="entry name" value="TagF_N"/>
</dbReference>
<evidence type="ECO:0000256" key="1">
    <source>
        <dbReference type="ARBA" id="ARBA00004202"/>
    </source>
</evidence>
<comment type="caution">
    <text evidence="7">The sequence shown here is derived from an EMBL/GenBank/DDBJ whole genome shotgun (WGS) entry which is preliminary data.</text>
</comment>
<evidence type="ECO:0000256" key="2">
    <source>
        <dbReference type="ARBA" id="ARBA00010488"/>
    </source>
</evidence>